<dbReference type="InterPro" id="IPR020476">
    <property type="entry name" value="Nudix_hydrolase"/>
</dbReference>
<dbReference type="PRINTS" id="PR00502">
    <property type="entry name" value="NUDIXFAMILY"/>
</dbReference>
<dbReference type="RefSeq" id="WP_268111217.1">
    <property type="nucleotide sequence ID" value="NZ_JAPPUX010000002.1"/>
</dbReference>
<evidence type="ECO:0000256" key="11">
    <source>
        <dbReference type="ARBA" id="ARBA00038905"/>
    </source>
</evidence>
<proteinExistence type="inferred from homology"/>
<dbReference type="Pfam" id="PF00293">
    <property type="entry name" value="NUDIX"/>
    <property type="match status" value="1"/>
</dbReference>
<keyword evidence="9" id="KW-0234">DNA repair</keyword>
<dbReference type="Gene3D" id="3.90.79.10">
    <property type="entry name" value="Nucleoside Triphosphate Pyrophosphohydrolase"/>
    <property type="match status" value="1"/>
</dbReference>
<evidence type="ECO:0000256" key="5">
    <source>
        <dbReference type="ARBA" id="ARBA00022723"/>
    </source>
</evidence>
<dbReference type="InterPro" id="IPR020084">
    <property type="entry name" value="NUDIX_hydrolase_CS"/>
</dbReference>
<dbReference type="Proteomes" id="UP001074726">
    <property type="component" value="Unassembled WGS sequence"/>
</dbReference>
<evidence type="ECO:0000256" key="10">
    <source>
        <dbReference type="ARBA" id="ARBA00035861"/>
    </source>
</evidence>
<dbReference type="InterPro" id="IPR000086">
    <property type="entry name" value="NUDIX_hydrolase_dom"/>
</dbReference>
<evidence type="ECO:0000256" key="6">
    <source>
        <dbReference type="ARBA" id="ARBA00022763"/>
    </source>
</evidence>
<evidence type="ECO:0000256" key="8">
    <source>
        <dbReference type="ARBA" id="ARBA00022842"/>
    </source>
</evidence>
<comment type="similarity">
    <text evidence="2 12">Belongs to the Nudix hydrolase family.</text>
</comment>
<organism evidence="14 15">
    <name type="scientific">Nocardioides pini</name>
    <dbReference type="NCBI Taxonomy" id="2975053"/>
    <lineage>
        <taxon>Bacteria</taxon>
        <taxon>Bacillati</taxon>
        <taxon>Actinomycetota</taxon>
        <taxon>Actinomycetes</taxon>
        <taxon>Propionibacteriales</taxon>
        <taxon>Nocardioidaceae</taxon>
        <taxon>Nocardioides</taxon>
    </lineage>
</organism>
<dbReference type="PANTHER" id="PTHR47707:SF1">
    <property type="entry name" value="NUDIX HYDROLASE FAMILY PROTEIN"/>
    <property type="match status" value="1"/>
</dbReference>
<dbReference type="InterPro" id="IPR047127">
    <property type="entry name" value="MutT-like"/>
</dbReference>
<dbReference type="PROSITE" id="PS00893">
    <property type="entry name" value="NUDIX_BOX"/>
    <property type="match status" value="1"/>
</dbReference>
<keyword evidence="8" id="KW-0460">Magnesium</keyword>
<evidence type="ECO:0000256" key="2">
    <source>
        <dbReference type="ARBA" id="ARBA00005582"/>
    </source>
</evidence>
<evidence type="ECO:0000259" key="13">
    <source>
        <dbReference type="PROSITE" id="PS51462"/>
    </source>
</evidence>
<dbReference type="PANTHER" id="PTHR47707">
    <property type="entry name" value="8-OXO-DGTP DIPHOSPHATASE"/>
    <property type="match status" value="1"/>
</dbReference>
<name>A0ABT4CBM6_9ACTN</name>
<dbReference type="PROSITE" id="PS51462">
    <property type="entry name" value="NUDIX"/>
    <property type="match status" value="1"/>
</dbReference>
<evidence type="ECO:0000256" key="4">
    <source>
        <dbReference type="ARBA" id="ARBA00022705"/>
    </source>
</evidence>
<gene>
    <name evidence="14" type="ORF">NYO98_08740</name>
</gene>
<feature type="domain" description="Nudix hydrolase" evidence="13">
    <location>
        <begin position="1"/>
        <end position="130"/>
    </location>
</feature>
<evidence type="ECO:0000256" key="1">
    <source>
        <dbReference type="ARBA" id="ARBA00001946"/>
    </source>
</evidence>
<keyword evidence="15" id="KW-1185">Reference proteome</keyword>
<evidence type="ECO:0000313" key="15">
    <source>
        <dbReference type="Proteomes" id="UP001074726"/>
    </source>
</evidence>
<comment type="cofactor">
    <cofactor evidence="1">
        <name>Mg(2+)</name>
        <dbReference type="ChEBI" id="CHEBI:18420"/>
    </cofactor>
</comment>
<keyword evidence="3" id="KW-0515">Mutator protein</keyword>
<keyword evidence="7 12" id="KW-0378">Hydrolase</keyword>
<comment type="caution">
    <text evidence="14">The sequence shown here is derived from an EMBL/GenBank/DDBJ whole genome shotgun (WGS) entry which is preliminary data.</text>
</comment>
<reference evidence="14" key="1">
    <citation type="submission" date="2022-08" db="EMBL/GenBank/DDBJ databases">
        <title>Genome sequencing of Nocardioides sp. STR2.</title>
        <authorList>
            <person name="So Y."/>
        </authorList>
    </citation>
    <scope>NUCLEOTIDE SEQUENCE</scope>
    <source>
        <strain evidence="14">STR2</strain>
    </source>
</reference>
<sequence>MVRVVVGALVREDRVLLGHRSARKRAFPGVWDLPGGVVEDGESERQALARELREELGVRIASGATSHLCRVVVRPAGEPVELSAWLVTGWQGTPANLAPDEHDEIEWFDLVALPPLANGLVRRSLLRAVRDDRADD</sequence>
<keyword evidence="6" id="KW-0227">DNA damage</keyword>
<accession>A0ABT4CBM6</accession>
<keyword evidence="4" id="KW-0235">DNA replication</keyword>
<comment type="catalytic activity">
    <reaction evidence="10">
        <text>8-oxo-dGTP + H2O = 8-oxo-dGMP + diphosphate + H(+)</text>
        <dbReference type="Rhea" id="RHEA:31575"/>
        <dbReference type="ChEBI" id="CHEBI:15377"/>
        <dbReference type="ChEBI" id="CHEBI:15378"/>
        <dbReference type="ChEBI" id="CHEBI:33019"/>
        <dbReference type="ChEBI" id="CHEBI:63224"/>
        <dbReference type="ChEBI" id="CHEBI:77896"/>
        <dbReference type="EC" id="3.6.1.55"/>
    </reaction>
</comment>
<evidence type="ECO:0000313" key="14">
    <source>
        <dbReference type="EMBL" id="MCY4726364.1"/>
    </source>
</evidence>
<dbReference type="EC" id="3.6.1.55" evidence="11"/>
<protein>
    <recommendedName>
        <fullName evidence="11">8-oxo-dGTP diphosphatase</fullName>
        <ecNumber evidence="11">3.6.1.55</ecNumber>
    </recommendedName>
</protein>
<evidence type="ECO:0000256" key="7">
    <source>
        <dbReference type="ARBA" id="ARBA00022801"/>
    </source>
</evidence>
<dbReference type="InterPro" id="IPR015797">
    <property type="entry name" value="NUDIX_hydrolase-like_dom_sf"/>
</dbReference>
<keyword evidence="5" id="KW-0479">Metal-binding</keyword>
<evidence type="ECO:0000256" key="3">
    <source>
        <dbReference type="ARBA" id="ARBA00022457"/>
    </source>
</evidence>
<dbReference type="EMBL" id="JAPPUX010000002">
    <property type="protein sequence ID" value="MCY4726364.1"/>
    <property type="molecule type" value="Genomic_DNA"/>
</dbReference>
<evidence type="ECO:0000256" key="9">
    <source>
        <dbReference type="ARBA" id="ARBA00023204"/>
    </source>
</evidence>
<dbReference type="SUPFAM" id="SSF55811">
    <property type="entry name" value="Nudix"/>
    <property type="match status" value="1"/>
</dbReference>
<evidence type="ECO:0000256" key="12">
    <source>
        <dbReference type="RuleBase" id="RU003476"/>
    </source>
</evidence>